<dbReference type="GO" id="GO:0046872">
    <property type="term" value="F:metal ion binding"/>
    <property type="evidence" value="ECO:0007669"/>
    <property type="project" value="UniProtKB-KW"/>
</dbReference>
<proteinExistence type="predicted"/>
<dbReference type="eggNOG" id="COG1785">
    <property type="taxonomic scope" value="Bacteria"/>
</dbReference>
<keyword evidence="2" id="KW-0862">Zinc</keyword>
<dbReference type="Proteomes" id="UP000000593">
    <property type="component" value="Chromosome 2"/>
</dbReference>
<reference evidence="5" key="1">
    <citation type="journal article" date="2005" name="Science">
        <title>Life at depth: Photobacterium profundum genome sequence and expression analysis.</title>
        <authorList>
            <person name="Vezzi A."/>
            <person name="Campanaro S."/>
            <person name="D'Angelo M."/>
            <person name="Simonato F."/>
            <person name="Vitulo N."/>
            <person name="Lauro F.M."/>
            <person name="Cestaro A."/>
            <person name="Malacrida G."/>
            <person name="Simionati B."/>
            <person name="Cannata N."/>
            <person name="Romualdi C."/>
            <person name="Bartlett D.H."/>
            <person name="Valle G."/>
        </authorList>
    </citation>
    <scope>NUCLEOTIDE SEQUENCE [LARGE SCALE GENOMIC DNA]</scope>
    <source>
        <strain evidence="5">ATCC BAA-1253 / SS9</strain>
    </source>
</reference>
<dbReference type="InterPro" id="IPR017850">
    <property type="entry name" value="Alkaline_phosphatase_core_sf"/>
</dbReference>
<feature type="chain" id="PRO_5004275812" description="Alkaline phosphatase" evidence="3">
    <location>
        <begin position="26"/>
        <end position="114"/>
    </location>
</feature>
<evidence type="ECO:0000256" key="3">
    <source>
        <dbReference type="SAM" id="SignalP"/>
    </source>
</evidence>
<dbReference type="PANTHER" id="PTHR11596:SF5">
    <property type="entry name" value="ALKALINE PHOSPHATASE"/>
    <property type="match status" value="1"/>
</dbReference>
<comment type="cofactor">
    <cofactor evidence="2">
        <name>Zn(2+)</name>
        <dbReference type="ChEBI" id="CHEBI:29105"/>
    </cofactor>
    <text evidence="2">Binds 2 Zn(2+) ions.</text>
</comment>
<dbReference type="RefSeq" id="WP_011220428.1">
    <property type="nucleotide sequence ID" value="NC_006371.1"/>
</dbReference>
<comment type="cofactor">
    <cofactor evidence="2">
        <name>Mg(2+)</name>
        <dbReference type="ChEBI" id="CHEBI:18420"/>
    </cofactor>
    <text evidence="2">Binds 1 Mg(2+) ion.</text>
</comment>
<dbReference type="EMBL" id="CR378676">
    <property type="protein sequence ID" value="CAG22217.1"/>
    <property type="molecule type" value="Genomic_DNA"/>
</dbReference>
<dbReference type="STRING" id="298386.PBPRB0344"/>
<dbReference type="HOGENOM" id="CLU_2118806_0_0_6"/>
<feature type="binding site" evidence="2">
    <location>
        <position position="64"/>
    </location>
    <ligand>
        <name>Zn(2+)</name>
        <dbReference type="ChEBI" id="CHEBI:29105"/>
        <label>2</label>
    </ligand>
</feature>
<evidence type="ECO:0008006" key="6">
    <source>
        <dbReference type="Google" id="ProtNLM"/>
    </source>
</evidence>
<dbReference type="SUPFAM" id="SSF53649">
    <property type="entry name" value="Alkaline phosphatase-like"/>
    <property type="match status" value="1"/>
</dbReference>
<evidence type="ECO:0000256" key="1">
    <source>
        <dbReference type="ARBA" id="ARBA00022553"/>
    </source>
</evidence>
<dbReference type="GO" id="GO:0004035">
    <property type="term" value="F:alkaline phosphatase activity"/>
    <property type="evidence" value="ECO:0007669"/>
    <property type="project" value="TreeGrafter"/>
</dbReference>
<organism evidence="4 5">
    <name type="scientific">Photobacterium profundum (strain SS9)</name>
    <dbReference type="NCBI Taxonomy" id="298386"/>
    <lineage>
        <taxon>Bacteria</taxon>
        <taxon>Pseudomonadati</taxon>
        <taxon>Pseudomonadota</taxon>
        <taxon>Gammaproteobacteria</taxon>
        <taxon>Vibrionales</taxon>
        <taxon>Vibrionaceae</taxon>
        <taxon>Photobacterium</taxon>
    </lineage>
</organism>
<dbReference type="KEGG" id="ppr:PBPRB0344"/>
<feature type="binding site" evidence="2">
    <location>
        <position position="64"/>
    </location>
    <ligand>
        <name>Mg(2+)</name>
        <dbReference type="ChEBI" id="CHEBI:18420"/>
    </ligand>
</feature>
<protein>
    <recommendedName>
        <fullName evidence="6">Alkaline phosphatase</fullName>
    </recommendedName>
</protein>
<dbReference type="AlphaFoldDB" id="Q6LKH3"/>
<feature type="signal peptide" evidence="3">
    <location>
        <begin position="1"/>
        <end position="25"/>
    </location>
</feature>
<sequence>MNKTLFISALSAALSTAFISHAAFAAVPQQNDVWFQDGQRAIEQAKARKPIDTKAKNVIIFIGDGMSVGTMTASRIYAGQKLGNTGEGHCCNTKTLWSFDTVRRLGSYWASRAE</sequence>
<keyword evidence="3" id="KW-0732">Signal</keyword>
<dbReference type="InterPro" id="IPR001952">
    <property type="entry name" value="Alkaline_phosphatase"/>
</dbReference>
<accession>Q6LKH3</accession>
<dbReference type="Pfam" id="PF00245">
    <property type="entry name" value="Alk_phosphatase"/>
    <property type="match status" value="1"/>
</dbReference>
<keyword evidence="2" id="KW-0479">Metal-binding</keyword>
<evidence type="ECO:0000313" key="4">
    <source>
        <dbReference type="EMBL" id="CAG22217.1"/>
    </source>
</evidence>
<dbReference type="PANTHER" id="PTHR11596">
    <property type="entry name" value="ALKALINE PHOSPHATASE"/>
    <property type="match status" value="1"/>
</dbReference>
<evidence type="ECO:0000256" key="2">
    <source>
        <dbReference type="PIRSR" id="PIRSR601952-2"/>
    </source>
</evidence>
<keyword evidence="2" id="KW-0460">Magnesium</keyword>
<keyword evidence="5" id="KW-1185">Reference proteome</keyword>
<gene>
    <name evidence="4" type="primary">AGCG4334</name>
    <name evidence="4" type="ordered locus">PBPRB0344</name>
</gene>
<name>Q6LKH3_PHOPR</name>
<evidence type="ECO:0000313" key="5">
    <source>
        <dbReference type="Proteomes" id="UP000000593"/>
    </source>
</evidence>
<keyword evidence="1" id="KW-0597">Phosphoprotein</keyword>
<dbReference type="Gene3D" id="3.40.720.10">
    <property type="entry name" value="Alkaline Phosphatase, subunit A"/>
    <property type="match status" value="1"/>
</dbReference>